<accession>A0A8H5FV92</accession>
<dbReference type="AlphaFoldDB" id="A0A8H5FV92"/>
<gene>
    <name evidence="2" type="ORF">D9758_007794</name>
</gene>
<protein>
    <recommendedName>
        <fullName evidence="1">F-box domain-containing protein</fullName>
    </recommendedName>
</protein>
<evidence type="ECO:0000259" key="1">
    <source>
        <dbReference type="Pfam" id="PF12937"/>
    </source>
</evidence>
<name>A0A8H5FV92_9AGAR</name>
<dbReference type="InterPro" id="IPR001810">
    <property type="entry name" value="F-box_dom"/>
</dbReference>
<evidence type="ECO:0000313" key="2">
    <source>
        <dbReference type="EMBL" id="KAF5350264.1"/>
    </source>
</evidence>
<dbReference type="EMBL" id="JAACJM010000076">
    <property type="protein sequence ID" value="KAF5350264.1"/>
    <property type="molecule type" value="Genomic_DNA"/>
</dbReference>
<dbReference type="Proteomes" id="UP000559256">
    <property type="component" value="Unassembled WGS sequence"/>
</dbReference>
<comment type="caution">
    <text evidence="2">The sequence shown here is derived from an EMBL/GenBank/DDBJ whole genome shotgun (WGS) entry which is preliminary data.</text>
</comment>
<sequence length="475" mass="52435">MHQALLIDEIFENVLDSCSDGHSLSRIARTCRAWNDPALDRLWKRLTCIVPLLNLIPGLAKVDGVYVSLGEVSVSRLASLHLLCFTSEVHRSAPKNTPGPHSHITTIPSTGPVTVLPSANGPTIVDLDLGFRSTSSESSNHAAHEFLLDVRQSAPDLASLSIRGLASERLLTAVSSLSMLRTLSLRLGYTMTIDTLIAISKFPVLTELEVQAVAIDVEEMKENWVLSAELDTFPALATLNIRGTIDFIDAFIRNMRSKHLHELQLDIDPSAPSGNNNTWDALFNAIHERFSNTLHDLTIEYHTEAASLPVDTNDTHNTTNNTPTISPLDGKFHDFLNFDTLYPLSNMRNLRRIMLDTSPPLSVCDQDFDRLVKWWPNLEHLQLGSLPALDPTWTPQTTVKSLLAVSLGLRSLQTLILPVASSSITTKVIDDFPAKAQSPLHHISVTSSLSDQDMMTAALNRLFPSLDEIEIHTES</sequence>
<evidence type="ECO:0000313" key="3">
    <source>
        <dbReference type="Proteomes" id="UP000559256"/>
    </source>
</evidence>
<dbReference type="InterPro" id="IPR032675">
    <property type="entry name" value="LRR_dom_sf"/>
</dbReference>
<dbReference type="OrthoDB" id="2663142at2759"/>
<dbReference type="Pfam" id="PF12937">
    <property type="entry name" value="F-box-like"/>
    <property type="match status" value="1"/>
</dbReference>
<keyword evidence="3" id="KW-1185">Reference proteome</keyword>
<reference evidence="2 3" key="1">
    <citation type="journal article" date="2020" name="ISME J.">
        <title>Uncovering the hidden diversity of litter-decomposition mechanisms in mushroom-forming fungi.</title>
        <authorList>
            <person name="Floudas D."/>
            <person name="Bentzer J."/>
            <person name="Ahren D."/>
            <person name="Johansson T."/>
            <person name="Persson P."/>
            <person name="Tunlid A."/>
        </authorList>
    </citation>
    <scope>NUCLEOTIDE SEQUENCE [LARGE SCALE GENOMIC DNA]</scope>
    <source>
        <strain evidence="2 3">CBS 291.85</strain>
    </source>
</reference>
<dbReference type="SUPFAM" id="SSF52047">
    <property type="entry name" value="RNI-like"/>
    <property type="match status" value="1"/>
</dbReference>
<dbReference type="Gene3D" id="3.80.10.10">
    <property type="entry name" value="Ribonuclease Inhibitor"/>
    <property type="match status" value="1"/>
</dbReference>
<proteinExistence type="predicted"/>
<feature type="domain" description="F-box" evidence="1">
    <location>
        <begin position="9"/>
        <end position="48"/>
    </location>
</feature>
<organism evidence="2 3">
    <name type="scientific">Tetrapyrgos nigripes</name>
    <dbReference type="NCBI Taxonomy" id="182062"/>
    <lineage>
        <taxon>Eukaryota</taxon>
        <taxon>Fungi</taxon>
        <taxon>Dikarya</taxon>
        <taxon>Basidiomycota</taxon>
        <taxon>Agaricomycotina</taxon>
        <taxon>Agaricomycetes</taxon>
        <taxon>Agaricomycetidae</taxon>
        <taxon>Agaricales</taxon>
        <taxon>Marasmiineae</taxon>
        <taxon>Marasmiaceae</taxon>
        <taxon>Tetrapyrgos</taxon>
    </lineage>
</organism>